<dbReference type="InterPro" id="IPR005583">
    <property type="entry name" value="YaaA"/>
</dbReference>
<evidence type="ECO:0000256" key="1">
    <source>
        <dbReference type="HAMAP-Rule" id="MF_00652"/>
    </source>
</evidence>
<dbReference type="EMBL" id="JACDZE010000002">
    <property type="protein sequence ID" value="MBA5629926.1"/>
    <property type="molecule type" value="Genomic_DNA"/>
</dbReference>
<dbReference type="GO" id="GO:0005829">
    <property type="term" value="C:cytosol"/>
    <property type="evidence" value="ECO:0007669"/>
    <property type="project" value="TreeGrafter"/>
</dbReference>
<dbReference type="PANTHER" id="PTHR30283">
    <property type="entry name" value="PEROXIDE STRESS RESPONSE PROTEIN YAAA"/>
    <property type="match status" value="1"/>
</dbReference>
<dbReference type="AlphaFoldDB" id="A0A838ZPV0"/>
<proteinExistence type="inferred from homology"/>
<protein>
    <recommendedName>
        <fullName evidence="1">UPF0246 protein HU137_09110</fullName>
    </recommendedName>
</protein>
<dbReference type="NCBIfam" id="NF002542">
    <property type="entry name" value="PRK02101.1-3"/>
    <property type="match status" value="1"/>
</dbReference>
<dbReference type="HAMAP" id="MF_00652">
    <property type="entry name" value="UPF0246"/>
    <property type="match status" value="1"/>
</dbReference>
<name>A0A838ZPV0_9FLAO</name>
<comment type="similarity">
    <text evidence="1">Belongs to the UPF0246 family.</text>
</comment>
<dbReference type="RefSeq" id="WP_182043534.1">
    <property type="nucleotide sequence ID" value="NZ_JACDZE010000002.1"/>
</dbReference>
<accession>A0A838ZPV0</accession>
<dbReference type="Pfam" id="PF03883">
    <property type="entry name" value="H2O2_YaaD"/>
    <property type="match status" value="1"/>
</dbReference>
<reference evidence="2 3" key="1">
    <citation type="submission" date="2020-07" db="EMBL/GenBank/DDBJ databases">
        <title>Moheibacter lacus sp. nov., a member of the family Flavobacteriaceae isolated from freshwater lake sediment.</title>
        <authorList>
            <person name="Liu Y."/>
        </authorList>
    </citation>
    <scope>NUCLEOTIDE SEQUENCE [LARGE SCALE GENOMIC DNA]</scope>
    <source>
        <strain evidence="2 3">BDHS18</strain>
    </source>
</reference>
<dbReference type="GO" id="GO:0033194">
    <property type="term" value="P:response to hydroperoxide"/>
    <property type="evidence" value="ECO:0007669"/>
    <property type="project" value="TreeGrafter"/>
</dbReference>
<organism evidence="2 3">
    <name type="scientific">Moheibacter lacus</name>
    <dbReference type="NCBI Taxonomy" id="2745851"/>
    <lineage>
        <taxon>Bacteria</taxon>
        <taxon>Pseudomonadati</taxon>
        <taxon>Bacteroidota</taxon>
        <taxon>Flavobacteriia</taxon>
        <taxon>Flavobacteriales</taxon>
        <taxon>Weeksellaceae</taxon>
        <taxon>Moheibacter</taxon>
    </lineage>
</organism>
<dbReference type="Proteomes" id="UP000552241">
    <property type="component" value="Unassembled WGS sequence"/>
</dbReference>
<comment type="caution">
    <text evidence="2">The sequence shown here is derived from an EMBL/GenBank/DDBJ whole genome shotgun (WGS) entry which is preliminary data.</text>
</comment>
<evidence type="ECO:0000313" key="2">
    <source>
        <dbReference type="EMBL" id="MBA5629926.1"/>
    </source>
</evidence>
<dbReference type="PANTHER" id="PTHR30283:SF4">
    <property type="entry name" value="PEROXIDE STRESS RESISTANCE PROTEIN YAAA"/>
    <property type="match status" value="1"/>
</dbReference>
<gene>
    <name evidence="2" type="primary">yaaA</name>
    <name evidence="2" type="ORF">HU137_09110</name>
</gene>
<sequence>MKILLSPAKLMSLETNGNWNKSSSPKFISQSEIVMEKLKSLNTKDLEKLMHISKDLAEMNIERNAVWKTKPTAKKSVQAALAFKGEVYRGLDAETLSESAQTYLNQHLFILSGLYGILKPSDKVMLYRLEMGSKLDVQGSKNLYGFWKETLTDFVNSKLKKNEILLNLASNEYAKVLDDKKLKSPKIDVEFLDFKNGQLKPIMVFFKQARGMMARYCAENEVTDLDEVKLFNENNYAFDEKLSTDSKLVFVR</sequence>
<evidence type="ECO:0000313" key="3">
    <source>
        <dbReference type="Proteomes" id="UP000552241"/>
    </source>
</evidence>
<dbReference type="NCBIfam" id="NF002543">
    <property type="entry name" value="PRK02101.1-4"/>
    <property type="match status" value="1"/>
</dbReference>
<keyword evidence="3" id="KW-1185">Reference proteome</keyword>